<protein>
    <submittedName>
        <fullName evidence="3">PQQ_3 domain-containing protein</fullName>
    </submittedName>
</protein>
<evidence type="ECO:0000313" key="2">
    <source>
        <dbReference type="Proteomes" id="UP000278627"/>
    </source>
</evidence>
<dbReference type="EMBL" id="UZAD01002775">
    <property type="protein sequence ID" value="VDN86019.1"/>
    <property type="molecule type" value="Genomic_DNA"/>
</dbReference>
<reference evidence="1 2" key="2">
    <citation type="submission" date="2018-11" db="EMBL/GenBank/DDBJ databases">
        <authorList>
            <consortium name="Pathogen Informatics"/>
        </authorList>
    </citation>
    <scope>NUCLEOTIDE SEQUENCE [LARGE SCALE GENOMIC DNA]</scope>
</reference>
<dbReference type="Gene3D" id="2.130.10.10">
    <property type="entry name" value="YVTN repeat-like/Quinoprotein amine dehydrogenase"/>
    <property type="match status" value="1"/>
</dbReference>
<proteinExistence type="predicted"/>
<gene>
    <name evidence="1" type="ORF">BPAG_LOCUS4833</name>
</gene>
<evidence type="ECO:0000313" key="1">
    <source>
        <dbReference type="EMBL" id="VDN86019.1"/>
    </source>
</evidence>
<dbReference type="Proteomes" id="UP000278627">
    <property type="component" value="Unassembled WGS sequence"/>
</dbReference>
<accession>A0A0N4T9I2</accession>
<evidence type="ECO:0000313" key="3">
    <source>
        <dbReference type="WBParaSite" id="BPAG_0000486901-mRNA-1"/>
    </source>
</evidence>
<reference evidence="3" key="1">
    <citation type="submission" date="2017-02" db="UniProtKB">
        <authorList>
            <consortium name="WormBaseParasite"/>
        </authorList>
    </citation>
    <scope>IDENTIFICATION</scope>
</reference>
<dbReference type="InterPro" id="IPR015943">
    <property type="entry name" value="WD40/YVTN_repeat-like_dom_sf"/>
</dbReference>
<dbReference type="AlphaFoldDB" id="A0A0N4T9I2"/>
<dbReference type="STRING" id="6280.A0A0N4T9I2"/>
<name>A0A0N4T9I2_BRUPA</name>
<dbReference type="SUPFAM" id="SSF50998">
    <property type="entry name" value="Quinoprotein alcohol dehydrogenase-like"/>
    <property type="match status" value="1"/>
</dbReference>
<dbReference type="InterPro" id="IPR011047">
    <property type="entry name" value="Quinoprotein_ADH-like_sf"/>
</dbReference>
<keyword evidence="2" id="KW-1185">Reference proteome</keyword>
<organism evidence="3">
    <name type="scientific">Brugia pahangi</name>
    <name type="common">Filarial nematode worm</name>
    <dbReference type="NCBI Taxonomy" id="6280"/>
    <lineage>
        <taxon>Eukaryota</taxon>
        <taxon>Metazoa</taxon>
        <taxon>Ecdysozoa</taxon>
        <taxon>Nematoda</taxon>
        <taxon>Chromadorea</taxon>
        <taxon>Rhabditida</taxon>
        <taxon>Spirurina</taxon>
        <taxon>Spiruromorpha</taxon>
        <taxon>Filarioidea</taxon>
        <taxon>Onchocercidae</taxon>
        <taxon>Brugia</taxon>
    </lineage>
</organism>
<dbReference type="WBParaSite" id="BPAG_0000486901-mRNA-1">
    <property type="protein sequence ID" value="BPAG_0000486901-mRNA-1"/>
    <property type="gene ID" value="BPAG_0000486901"/>
</dbReference>
<sequence>MMLWKIVCDGSILSSPMLVDTIVLCATLQGEFLSVELETGTILWKIQLAAPIFANLCMIEEQNRVLVANVKGLITLCDATNGRIVRVFVFFFNKFNK</sequence>